<sequence length="295" mass="33043">MPRKYIRKTDRANIDERVMKSALDECLKNRMKVSEAARQYGVKRTTLQSRIKTLLKRKPLEELLNEDSGNELSEEEKIGNKYTVKQVFTDNSTPPTAPGCSNVTPATPEGGNVALTPPGVEIATPTTPENNNDTSPTPEGKNMEIQTFGYENSQLYFDPNAPSTSGHNTSGSNRRKSSLEMLFPYPKADITKKRVVRRKSKCSIYTDTPELQKREEIEINKKRRQTSVVDKGAKRVVFKKRQIAKRSVGSSSESDVSLDDVNSNSSDDLEDFEPITSSDKFEVGNFVLVKFPGKK</sequence>
<comment type="subcellular location">
    <subcellularLocation>
        <location evidence="1">Nucleus</location>
    </subcellularLocation>
</comment>
<feature type="compositionally biased region" description="Polar residues" evidence="2">
    <location>
        <begin position="157"/>
        <end position="172"/>
    </location>
</feature>
<name>A0A9N9MPW7_9CUCU</name>
<dbReference type="InterPro" id="IPR009057">
    <property type="entry name" value="Homeodomain-like_sf"/>
</dbReference>
<protein>
    <recommendedName>
        <fullName evidence="3">HTH psq-type domain-containing protein</fullName>
    </recommendedName>
</protein>
<dbReference type="Proteomes" id="UP001152799">
    <property type="component" value="Chromosome 4"/>
</dbReference>
<evidence type="ECO:0000256" key="1">
    <source>
        <dbReference type="ARBA" id="ARBA00004123"/>
    </source>
</evidence>
<dbReference type="GO" id="GO:0005634">
    <property type="term" value="C:nucleus"/>
    <property type="evidence" value="ECO:0007669"/>
    <property type="project" value="UniProtKB-SubCell"/>
</dbReference>
<evidence type="ECO:0000256" key="2">
    <source>
        <dbReference type="SAM" id="MobiDB-lite"/>
    </source>
</evidence>
<feature type="compositionally biased region" description="Low complexity" evidence="2">
    <location>
        <begin position="250"/>
        <end position="266"/>
    </location>
</feature>
<gene>
    <name evidence="4" type="ORF">CEUTPL_LOCUS8700</name>
</gene>
<dbReference type="Pfam" id="PF05225">
    <property type="entry name" value="HTH_psq"/>
    <property type="match status" value="1"/>
</dbReference>
<dbReference type="EMBL" id="OU892280">
    <property type="protein sequence ID" value="CAG9768153.1"/>
    <property type="molecule type" value="Genomic_DNA"/>
</dbReference>
<proteinExistence type="predicted"/>
<accession>A0A9N9MPW7</accession>
<evidence type="ECO:0000313" key="4">
    <source>
        <dbReference type="EMBL" id="CAG9768153.1"/>
    </source>
</evidence>
<dbReference type="GO" id="GO:0003677">
    <property type="term" value="F:DNA binding"/>
    <property type="evidence" value="ECO:0007669"/>
    <property type="project" value="InterPro"/>
</dbReference>
<evidence type="ECO:0000313" key="5">
    <source>
        <dbReference type="Proteomes" id="UP001152799"/>
    </source>
</evidence>
<reference evidence="4" key="1">
    <citation type="submission" date="2022-01" db="EMBL/GenBank/DDBJ databases">
        <authorList>
            <person name="King R."/>
        </authorList>
    </citation>
    <scope>NUCLEOTIDE SEQUENCE</scope>
</reference>
<dbReference type="AlphaFoldDB" id="A0A9N9MPW7"/>
<dbReference type="OrthoDB" id="8187571at2759"/>
<dbReference type="InterPro" id="IPR007889">
    <property type="entry name" value="HTH_Psq"/>
</dbReference>
<feature type="domain" description="HTH psq-type" evidence="3">
    <location>
        <begin position="19"/>
        <end position="53"/>
    </location>
</feature>
<dbReference type="Gene3D" id="1.10.10.60">
    <property type="entry name" value="Homeodomain-like"/>
    <property type="match status" value="1"/>
</dbReference>
<dbReference type="SUPFAM" id="SSF46689">
    <property type="entry name" value="Homeodomain-like"/>
    <property type="match status" value="1"/>
</dbReference>
<feature type="region of interest" description="Disordered" evidence="2">
    <location>
        <begin position="246"/>
        <end position="273"/>
    </location>
</feature>
<keyword evidence="5" id="KW-1185">Reference proteome</keyword>
<evidence type="ECO:0000259" key="3">
    <source>
        <dbReference type="Pfam" id="PF05225"/>
    </source>
</evidence>
<feature type="region of interest" description="Disordered" evidence="2">
    <location>
        <begin position="157"/>
        <end position="177"/>
    </location>
</feature>
<organism evidence="4 5">
    <name type="scientific">Ceutorhynchus assimilis</name>
    <name type="common">cabbage seed weevil</name>
    <dbReference type="NCBI Taxonomy" id="467358"/>
    <lineage>
        <taxon>Eukaryota</taxon>
        <taxon>Metazoa</taxon>
        <taxon>Ecdysozoa</taxon>
        <taxon>Arthropoda</taxon>
        <taxon>Hexapoda</taxon>
        <taxon>Insecta</taxon>
        <taxon>Pterygota</taxon>
        <taxon>Neoptera</taxon>
        <taxon>Endopterygota</taxon>
        <taxon>Coleoptera</taxon>
        <taxon>Polyphaga</taxon>
        <taxon>Cucujiformia</taxon>
        <taxon>Curculionidae</taxon>
        <taxon>Ceutorhynchinae</taxon>
        <taxon>Ceutorhynchus</taxon>
    </lineage>
</organism>